<dbReference type="InterPro" id="IPR036390">
    <property type="entry name" value="WH_DNA-bd_sf"/>
</dbReference>
<dbReference type="PROSITE" id="PS51077">
    <property type="entry name" value="HTH_ICLR"/>
    <property type="match status" value="1"/>
</dbReference>
<evidence type="ECO:0000256" key="3">
    <source>
        <dbReference type="ARBA" id="ARBA00023163"/>
    </source>
</evidence>
<evidence type="ECO:0000259" key="4">
    <source>
        <dbReference type="PROSITE" id="PS51077"/>
    </source>
</evidence>
<evidence type="ECO:0000313" key="7">
    <source>
        <dbReference type="Proteomes" id="UP001597353"/>
    </source>
</evidence>
<name>A0ABW4S0B2_9RHOB</name>
<dbReference type="RefSeq" id="WP_390259094.1">
    <property type="nucleotide sequence ID" value="NZ_JBHUGH010000002.1"/>
</dbReference>
<dbReference type="InterPro" id="IPR036388">
    <property type="entry name" value="WH-like_DNA-bd_sf"/>
</dbReference>
<dbReference type="Pfam" id="PF01614">
    <property type="entry name" value="IclR_C"/>
    <property type="match status" value="1"/>
</dbReference>
<dbReference type="Gene3D" id="3.30.450.40">
    <property type="match status" value="1"/>
</dbReference>
<comment type="caution">
    <text evidence="6">The sequence shown here is derived from an EMBL/GenBank/DDBJ whole genome shotgun (WGS) entry which is preliminary data.</text>
</comment>
<proteinExistence type="predicted"/>
<organism evidence="6 7">
    <name type="scientific">Halodurantibacterium flavum</name>
    <dbReference type="NCBI Taxonomy" id="1382802"/>
    <lineage>
        <taxon>Bacteria</taxon>
        <taxon>Pseudomonadati</taxon>
        <taxon>Pseudomonadota</taxon>
        <taxon>Alphaproteobacteria</taxon>
        <taxon>Rhodobacterales</taxon>
        <taxon>Paracoccaceae</taxon>
        <taxon>Halodurantibacterium</taxon>
    </lineage>
</organism>
<dbReference type="InterPro" id="IPR050707">
    <property type="entry name" value="HTH_MetabolicPath_Reg"/>
</dbReference>
<feature type="domain" description="IclR-ED" evidence="5">
    <location>
        <begin position="72"/>
        <end position="256"/>
    </location>
</feature>
<evidence type="ECO:0000313" key="6">
    <source>
        <dbReference type="EMBL" id="MFD1911010.1"/>
    </source>
</evidence>
<dbReference type="PANTHER" id="PTHR30136:SF24">
    <property type="entry name" value="HTH-TYPE TRANSCRIPTIONAL REPRESSOR ALLR"/>
    <property type="match status" value="1"/>
</dbReference>
<dbReference type="SUPFAM" id="SSF55781">
    <property type="entry name" value="GAF domain-like"/>
    <property type="match status" value="1"/>
</dbReference>
<dbReference type="PANTHER" id="PTHR30136">
    <property type="entry name" value="HELIX-TURN-HELIX TRANSCRIPTIONAL REGULATOR, ICLR FAMILY"/>
    <property type="match status" value="1"/>
</dbReference>
<keyword evidence="3" id="KW-0804">Transcription</keyword>
<dbReference type="SMART" id="SM00346">
    <property type="entry name" value="HTH_ICLR"/>
    <property type="match status" value="1"/>
</dbReference>
<dbReference type="InterPro" id="IPR029016">
    <property type="entry name" value="GAF-like_dom_sf"/>
</dbReference>
<dbReference type="PROSITE" id="PS51078">
    <property type="entry name" value="ICLR_ED"/>
    <property type="match status" value="1"/>
</dbReference>
<dbReference type="InterPro" id="IPR005471">
    <property type="entry name" value="Tscrpt_reg_IclR_N"/>
</dbReference>
<feature type="domain" description="HTH iclR-type" evidence="4">
    <location>
        <begin position="10"/>
        <end position="71"/>
    </location>
</feature>
<dbReference type="Proteomes" id="UP001597353">
    <property type="component" value="Unassembled WGS sequence"/>
</dbReference>
<keyword evidence="7" id="KW-1185">Reference proteome</keyword>
<dbReference type="Gene3D" id="1.10.10.10">
    <property type="entry name" value="Winged helix-like DNA-binding domain superfamily/Winged helix DNA-binding domain"/>
    <property type="match status" value="1"/>
</dbReference>
<dbReference type="InterPro" id="IPR014757">
    <property type="entry name" value="Tscrpt_reg_IclR_C"/>
</dbReference>
<sequence>MNELRWKPSSPAIARAVLILDAVAEAPDNLTMADLARKTGLPRSSVHGVCSTMVEAGLLLRNADQTYAIGPHVMRWATSFTRRSDIATEFARIWDESTVELRGATITLAVPDGNDIVYIAVRNSSKTPWYTYRVGMRLPMAFTSTGHAFLTKASNSDIINRFRDGFPEPLTAKSPRSVKELIALIDEARARGYTQDREYVSDGKVCYGAPILGVANNVIASIAVSVPVEELTEEFEANVIQTVQRLALLTSERMGAEIEVRSNTLPRLTSAGDD</sequence>
<evidence type="ECO:0000256" key="1">
    <source>
        <dbReference type="ARBA" id="ARBA00023015"/>
    </source>
</evidence>
<keyword evidence="2" id="KW-0238">DNA-binding</keyword>
<reference evidence="7" key="1">
    <citation type="journal article" date="2019" name="Int. J. Syst. Evol. Microbiol.">
        <title>The Global Catalogue of Microorganisms (GCM) 10K type strain sequencing project: providing services to taxonomists for standard genome sequencing and annotation.</title>
        <authorList>
            <consortium name="The Broad Institute Genomics Platform"/>
            <consortium name="The Broad Institute Genome Sequencing Center for Infectious Disease"/>
            <person name="Wu L."/>
            <person name="Ma J."/>
        </authorList>
    </citation>
    <scope>NUCLEOTIDE SEQUENCE [LARGE SCALE GENOMIC DNA]</scope>
    <source>
        <strain evidence="7">CGMCC 4.7242</strain>
    </source>
</reference>
<accession>A0ABW4S0B2</accession>
<gene>
    <name evidence="6" type="ORF">ACFSGJ_02130</name>
</gene>
<protein>
    <submittedName>
        <fullName evidence="6">IclR family transcriptional regulator</fullName>
    </submittedName>
</protein>
<dbReference type="Pfam" id="PF09339">
    <property type="entry name" value="HTH_IclR"/>
    <property type="match status" value="1"/>
</dbReference>
<evidence type="ECO:0000259" key="5">
    <source>
        <dbReference type="PROSITE" id="PS51078"/>
    </source>
</evidence>
<keyword evidence="1" id="KW-0805">Transcription regulation</keyword>
<dbReference type="EMBL" id="JBHUGH010000002">
    <property type="protein sequence ID" value="MFD1911010.1"/>
    <property type="molecule type" value="Genomic_DNA"/>
</dbReference>
<evidence type="ECO:0000256" key="2">
    <source>
        <dbReference type="ARBA" id="ARBA00023125"/>
    </source>
</evidence>
<dbReference type="SUPFAM" id="SSF46785">
    <property type="entry name" value="Winged helix' DNA-binding domain"/>
    <property type="match status" value="1"/>
</dbReference>